<dbReference type="AlphaFoldDB" id="A0A6J7DMP9"/>
<reference evidence="1" key="1">
    <citation type="submission" date="2020-05" db="EMBL/GenBank/DDBJ databases">
        <authorList>
            <person name="Chiriac C."/>
            <person name="Salcher M."/>
            <person name="Ghai R."/>
            <person name="Kavagutti S V."/>
        </authorList>
    </citation>
    <scope>NUCLEOTIDE SEQUENCE</scope>
</reference>
<accession>A0A6J7DMP9</accession>
<dbReference type="Pfam" id="PF04134">
    <property type="entry name" value="DCC1-like"/>
    <property type="match status" value="1"/>
</dbReference>
<proteinExistence type="predicted"/>
<gene>
    <name evidence="1" type="ORF">UFOPK3425_00675</name>
</gene>
<sequence>MRAKATVIFDGDCGFCTWCAGKLERWVKPPALIIPWQHADLDELGVSQTQCEMALQWVPRDGAPAAGGRAITALLLASSPPWRAIGALLCLPGMAQLTDRGYEIVAANRHRLPGSTPACAVSSR</sequence>
<evidence type="ECO:0000313" key="1">
    <source>
        <dbReference type="EMBL" id="CAB4871796.1"/>
    </source>
</evidence>
<protein>
    <submittedName>
        <fullName evidence="1">Unannotated protein</fullName>
    </submittedName>
</protein>
<organism evidence="1">
    <name type="scientific">freshwater metagenome</name>
    <dbReference type="NCBI Taxonomy" id="449393"/>
    <lineage>
        <taxon>unclassified sequences</taxon>
        <taxon>metagenomes</taxon>
        <taxon>ecological metagenomes</taxon>
    </lineage>
</organism>
<dbReference type="GO" id="GO:0015035">
    <property type="term" value="F:protein-disulfide reductase activity"/>
    <property type="evidence" value="ECO:0007669"/>
    <property type="project" value="InterPro"/>
</dbReference>
<dbReference type="InterPro" id="IPR007263">
    <property type="entry name" value="DCC1-like"/>
</dbReference>
<dbReference type="EMBL" id="CAFBLV010000115">
    <property type="protein sequence ID" value="CAB4871796.1"/>
    <property type="molecule type" value="Genomic_DNA"/>
</dbReference>
<name>A0A6J7DMP9_9ZZZZ</name>